<feature type="region of interest" description="Disordered" evidence="1">
    <location>
        <begin position="88"/>
        <end position="125"/>
    </location>
</feature>
<dbReference type="Proteomes" id="UP000254618">
    <property type="component" value="Unassembled WGS sequence"/>
</dbReference>
<evidence type="ECO:0000313" key="3">
    <source>
        <dbReference type="Proteomes" id="UP000254618"/>
    </source>
</evidence>
<proteinExistence type="predicted"/>
<evidence type="ECO:0000313" key="2">
    <source>
        <dbReference type="EMBL" id="STZ03646.1"/>
    </source>
</evidence>
<accession>A0A378QRW2</accession>
<dbReference type="EMBL" id="UGQF01000001">
    <property type="protein sequence ID" value="STZ03646.1"/>
    <property type="molecule type" value="Genomic_DNA"/>
</dbReference>
<organism evidence="2 3">
    <name type="scientific">Moraxella equi</name>
    <dbReference type="NCBI Taxonomy" id="60442"/>
    <lineage>
        <taxon>Bacteria</taxon>
        <taxon>Pseudomonadati</taxon>
        <taxon>Pseudomonadota</taxon>
        <taxon>Gammaproteobacteria</taxon>
        <taxon>Moraxellales</taxon>
        <taxon>Moraxellaceae</taxon>
        <taxon>Moraxella</taxon>
    </lineage>
</organism>
<name>A0A378QRW2_9GAMM</name>
<reference evidence="2 3" key="1">
    <citation type="submission" date="2018-06" db="EMBL/GenBank/DDBJ databases">
        <authorList>
            <consortium name="Pathogen Informatics"/>
            <person name="Doyle S."/>
        </authorList>
    </citation>
    <scope>NUCLEOTIDE SEQUENCE [LARGE SCALE GENOMIC DNA]</scope>
    <source>
        <strain evidence="2 3">NCTC11012</strain>
    </source>
</reference>
<feature type="compositionally biased region" description="Low complexity" evidence="1">
    <location>
        <begin position="105"/>
        <end position="125"/>
    </location>
</feature>
<dbReference type="AlphaFoldDB" id="A0A378QRW2"/>
<evidence type="ECO:0000256" key="1">
    <source>
        <dbReference type="SAM" id="MobiDB-lite"/>
    </source>
</evidence>
<dbReference type="RefSeq" id="WP_174700903.1">
    <property type="nucleotide sequence ID" value="NZ_MXAP01000101.1"/>
</dbReference>
<protein>
    <submittedName>
        <fullName evidence="2">Uncharacterized protein</fullName>
    </submittedName>
</protein>
<sequence length="125" mass="13383">MTQPKPTLVVQGDILKSEADRLTRIEIPAPTGTKMGELVEYKLRKQKLVALTNEEHGKVQVQPHNCVINLDFVNLGSEKAETLAKQGDTYGIKYISPNGNKKPSGETTTSGDSVVSGESSGSLSG</sequence>
<gene>
    <name evidence="2" type="ORF">NCTC11012_01900</name>
</gene>